<evidence type="ECO:0008006" key="6">
    <source>
        <dbReference type="Google" id="ProtNLM"/>
    </source>
</evidence>
<dbReference type="PROSITE" id="PS51257">
    <property type="entry name" value="PROKAR_LIPOPROTEIN"/>
    <property type="match status" value="1"/>
</dbReference>
<dbReference type="InterPro" id="IPR019076">
    <property type="entry name" value="Spore_lipoprot_YhcN/YlaJ-like"/>
</dbReference>
<dbReference type="Pfam" id="PF09580">
    <property type="entry name" value="Spore_YhcN_YlaJ"/>
    <property type="match status" value="1"/>
</dbReference>
<dbReference type="AlphaFoldDB" id="A0A094YSQ4"/>
<keyword evidence="4" id="KW-1185">Reference proteome</keyword>
<dbReference type="STRING" id="1218173.BALCAV_0215830"/>
<organism evidence="2 4">
    <name type="scientific">Alkalihalobacillus alcalophilus ATCC 27647 = CGMCC 1.3604</name>
    <dbReference type="NCBI Taxonomy" id="1218173"/>
    <lineage>
        <taxon>Bacteria</taxon>
        <taxon>Bacillati</taxon>
        <taxon>Bacillota</taxon>
        <taxon>Bacilli</taxon>
        <taxon>Bacillales</taxon>
        <taxon>Bacillaceae</taxon>
        <taxon>Alkalihalobacillus</taxon>
    </lineage>
</organism>
<comment type="caution">
    <text evidence="2">The sequence shown here is derived from an EMBL/GenBank/DDBJ whole genome shotgun (WGS) entry which is preliminary data.</text>
</comment>
<evidence type="ECO:0000313" key="3">
    <source>
        <dbReference type="EMBL" id="THG89511.1"/>
    </source>
</evidence>
<dbReference type="RefSeq" id="WP_003323605.1">
    <property type="nucleotide sequence ID" value="NZ_ALPT02000058.1"/>
</dbReference>
<name>A0A094YSQ4_ALKAL</name>
<reference evidence="3 5" key="2">
    <citation type="submission" date="2014-01" db="EMBL/GenBank/DDBJ databases">
        <title>Draft genome sequencing of Bacillus alcalophilus CGMCC 1.3604.</title>
        <authorList>
            <person name="Yang J."/>
            <person name="Diao L."/>
            <person name="Yang S."/>
        </authorList>
    </citation>
    <scope>NUCLEOTIDE SEQUENCE [LARGE SCALE GENOMIC DNA]</scope>
    <source>
        <strain evidence="3 5">CGMCC 1.3604</strain>
    </source>
</reference>
<dbReference type="EMBL" id="JALP01000221">
    <property type="protein sequence ID" value="THG89511.1"/>
    <property type="molecule type" value="Genomic_DNA"/>
</dbReference>
<evidence type="ECO:0000313" key="2">
    <source>
        <dbReference type="EMBL" id="KGA96517.1"/>
    </source>
</evidence>
<dbReference type="Proteomes" id="UP000297014">
    <property type="component" value="Unassembled WGS sequence"/>
</dbReference>
<dbReference type="eggNOG" id="ENOG5033IXM">
    <property type="taxonomic scope" value="Bacteria"/>
</dbReference>
<evidence type="ECO:0000313" key="4">
    <source>
        <dbReference type="Proteomes" id="UP000002754"/>
    </source>
</evidence>
<dbReference type="OrthoDB" id="2968939at2"/>
<gene>
    <name evidence="3" type="ORF">AJ85_17120</name>
    <name evidence="2" type="ORF">BALCAV_0215830</name>
</gene>
<accession>A0A094YSQ4</accession>
<feature type="chain" id="PRO_5038290328" description="Sporulation protein" evidence="1">
    <location>
        <begin position="21"/>
        <end position="307"/>
    </location>
</feature>
<keyword evidence="1" id="KW-0732">Signal</keyword>
<dbReference type="EMBL" id="ALPT02000058">
    <property type="protein sequence ID" value="KGA96517.1"/>
    <property type="molecule type" value="Genomic_DNA"/>
</dbReference>
<evidence type="ECO:0000313" key="5">
    <source>
        <dbReference type="Proteomes" id="UP000297014"/>
    </source>
</evidence>
<sequence length="307" mass="34005">MKKIALTVASTLMLASSLVACNQADQAGTMRNHSVTGVEMSGTRHQVNNYGAEGPVTDMFTNNRHNRTERSYNFQNNGYYGASEFGSSKAPTNRVGTYGPRSFGASPFGMENNQIGHHDRRSGFWNQGITGNDRARMVDENGVLKRRLTDRNFGVQSRSRHHGGVNVQNFRGNQSIGRSHTMNRTGFQAANYHSNYDGQTASKIAKHVEAIDGVDDAHVIVHENKIVVAVDVDSHADGLESKIKRTVQGLSNDKDVHVVSDKEMYGRVETMDNQLRSGAAFEEIGATFEDMIRDLGRAVQRPFERSR</sequence>
<proteinExistence type="predicted"/>
<dbReference type="Proteomes" id="UP000002754">
    <property type="component" value="Unassembled WGS sequence"/>
</dbReference>
<reference evidence="2 4" key="1">
    <citation type="journal article" date="2014" name="Genome Announc.">
        <title>Draft Genome Sequence of Bacillus alcalophilus AV1934, a Classic Alkaliphile Isolated from Human Feces in 1934.</title>
        <authorList>
            <person name="Attie O."/>
            <person name="Jayaprakash A."/>
            <person name="Shah H."/>
            <person name="Paulsen I.T."/>
            <person name="Morino M."/>
            <person name="Takahashi Y."/>
            <person name="Narumi I."/>
            <person name="Sachidanandam R."/>
            <person name="Satoh K."/>
            <person name="Ito M."/>
            <person name="Krulwich T.A."/>
        </authorList>
    </citation>
    <scope>NUCLEOTIDE SEQUENCE [LARGE SCALE GENOMIC DNA]</scope>
    <source>
        <strain evidence="2 4">AV1934</strain>
    </source>
</reference>
<feature type="signal peptide" evidence="1">
    <location>
        <begin position="1"/>
        <end position="20"/>
    </location>
</feature>
<evidence type="ECO:0000256" key="1">
    <source>
        <dbReference type="SAM" id="SignalP"/>
    </source>
</evidence>
<protein>
    <recommendedName>
        <fullName evidence="6">Sporulation protein</fullName>
    </recommendedName>
</protein>